<protein>
    <submittedName>
        <fullName evidence="2">Uncharacterized protein</fullName>
    </submittedName>
</protein>
<keyword evidence="3" id="KW-1185">Reference proteome</keyword>
<gene>
    <name evidence="2" type="ORF">FB567DRAFT_606973</name>
</gene>
<dbReference type="AlphaFoldDB" id="A0A8K0R1N5"/>
<name>A0A8K0R1N5_9PLEO</name>
<evidence type="ECO:0000256" key="1">
    <source>
        <dbReference type="SAM" id="MobiDB-lite"/>
    </source>
</evidence>
<dbReference type="EMBL" id="JAGMVJ010000016">
    <property type="protein sequence ID" value="KAH7079609.1"/>
    <property type="molecule type" value="Genomic_DNA"/>
</dbReference>
<accession>A0A8K0R1N5</accession>
<feature type="region of interest" description="Disordered" evidence="1">
    <location>
        <begin position="49"/>
        <end position="111"/>
    </location>
</feature>
<feature type="compositionally biased region" description="Acidic residues" evidence="1">
    <location>
        <begin position="50"/>
        <end position="99"/>
    </location>
</feature>
<comment type="caution">
    <text evidence="2">The sequence shown here is derived from an EMBL/GenBank/DDBJ whole genome shotgun (WGS) entry which is preliminary data.</text>
</comment>
<proteinExistence type="predicted"/>
<evidence type="ECO:0000313" key="3">
    <source>
        <dbReference type="Proteomes" id="UP000813461"/>
    </source>
</evidence>
<dbReference type="OrthoDB" id="10597755at2759"/>
<dbReference type="Proteomes" id="UP000813461">
    <property type="component" value="Unassembled WGS sequence"/>
</dbReference>
<reference evidence="2" key="1">
    <citation type="journal article" date="2021" name="Nat. Commun.">
        <title>Genetic determinants of endophytism in the Arabidopsis root mycobiome.</title>
        <authorList>
            <person name="Mesny F."/>
            <person name="Miyauchi S."/>
            <person name="Thiergart T."/>
            <person name="Pickel B."/>
            <person name="Atanasova L."/>
            <person name="Karlsson M."/>
            <person name="Huettel B."/>
            <person name="Barry K.W."/>
            <person name="Haridas S."/>
            <person name="Chen C."/>
            <person name="Bauer D."/>
            <person name="Andreopoulos W."/>
            <person name="Pangilinan J."/>
            <person name="LaButti K."/>
            <person name="Riley R."/>
            <person name="Lipzen A."/>
            <person name="Clum A."/>
            <person name="Drula E."/>
            <person name="Henrissat B."/>
            <person name="Kohler A."/>
            <person name="Grigoriev I.V."/>
            <person name="Martin F.M."/>
            <person name="Hacquard S."/>
        </authorList>
    </citation>
    <scope>NUCLEOTIDE SEQUENCE</scope>
    <source>
        <strain evidence="2">MPI-SDFR-AT-0120</strain>
    </source>
</reference>
<evidence type="ECO:0000313" key="2">
    <source>
        <dbReference type="EMBL" id="KAH7079609.1"/>
    </source>
</evidence>
<sequence length="219" mass="25132">MPKAIPIQKLDPDKICFFDLPPELRNMIYDLHVANCTCPAQRVSHHSYFEDDERDADSDDEMADGIMEEQADGDENGSEPSDEDIEPEHDETNEAEETGEERYDSGDDSWDTIQTAPAGTARWKPDLNRYTFAVAYSPYRDEIVIDYQGDLHGKLPRLSRASRQLLAETWQYTYDSDYKFMVYLHMYYARPLFKLVGVCRLLVDVCGLVITEANAILVI</sequence>
<organism evidence="2 3">
    <name type="scientific">Paraphoma chrysanthemicola</name>
    <dbReference type="NCBI Taxonomy" id="798071"/>
    <lineage>
        <taxon>Eukaryota</taxon>
        <taxon>Fungi</taxon>
        <taxon>Dikarya</taxon>
        <taxon>Ascomycota</taxon>
        <taxon>Pezizomycotina</taxon>
        <taxon>Dothideomycetes</taxon>
        <taxon>Pleosporomycetidae</taxon>
        <taxon>Pleosporales</taxon>
        <taxon>Pleosporineae</taxon>
        <taxon>Phaeosphaeriaceae</taxon>
        <taxon>Paraphoma</taxon>
    </lineage>
</organism>